<keyword evidence="2" id="KW-0479">Metal-binding</keyword>
<keyword evidence="3" id="KW-0677">Repeat</keyword>
<evidence type="ECO:0000259" key="5">
    <source>
        <dbReference type="PROSITE" id="PS51379"/>
    </source>
</evidence>
<evidence type="ECO:0000256" key="2">
    <source>
        <dbReference type="ARBA" id="ARBA00022485"/>
    </source>
</evidence>
<protein>
    <submittedName>
        <fullName evidence="6">Lactate utilization protein B/C</fullName>
    </submittedName>
</protein>
<dbReference type="InterPro" id="IPR004452">
    <property type="entry name" value="LutB/LldF"/>
</dbReference>
<dbReference type="InterPro" id="IPR024185">
    <property type="entry name" value="FTHF_cligase-like_sf"/>
</dbReference>
<dbReference type="OrthoDB" id="230142at2157"/>
<proteinExistence type="predicted"/>
<dbReference type="SUPFAM" id="SSF46548">
    <property type="entry name" value="alpha-helical ferredoxin"/>
    <property type="match status" value="1"/>
</dbReference>
<dbReference type="GO" id="GO:0016491">
    <property type="term" value="F:oxidoreductase activity"/>
    <property type="evidence" value="ECO:0007669"/>
    <property type="project" value="UniProtKB-ARBA"/>
</dbReference>
<dbReference type="Pfam" id="PF13183">
    <property type="entry name" value="Fer4_8"/>
    <property type="match status" value="1"/>
</dbReference>
<dbReference type="PROSITE" id="PS00198">
    <property type="entry name" value="4FE4S_FER_1"/>
    <property type="match status" value="1"/>
</dbReference>
<dbReference type="Pfam" id="PF02754">
    <property type="entry name" value="CCG"/>
    <property type="match status" value="1"/>
</dbReference>
<dbReference type="PATRIC" id="fig|1227498.3.peg.2097"/>
<keyword evidence="2" id="KW-0408">Iron</keyword>
<dbReference type="SUPFAM" id="SSF100950">
    <property type="entry name" value="NagB/RpiA/CoA transferase-like"/>
    <property type="match status" value="1"/>
</dbReference>
<dbReference type="EMBL" id="AOIA01000094">
    <property type="protein sequence ID" value="ELY60035.1"/>
    <property type="molecule type" value="Genomic_DNA"/>
</dbReference>
<accession>L9XE87</accession>
<comment type="caution">
    <text evidence="6">The sequence shown here is derived from an EMBL/GenBank/DDBJ whole genome shotgun (WGS) entry which is preliminary data.</text>
</comment>
<sequence>MSTEGSGDRDNDKAARIRRLLETTGSTVGETVRPFNEGRYRRYEEMQETEAYRTAAREIKADAIERLPELLEQVEEVVTENGGTVYVADDAADARHYIRGVLEEENAESVVKGKSMTTEEIKLNDDLKSTGVDVWETDLAEFVLQIAEDEPSHIASPAVHKSREEIASLFNNHFDLEDPLHTAEELTAFAREQLTDHILGADVGITGANFVTADTGTLALVTNEGNARKSLTVPDTHIAVAGVEKIVPSITDLSPFFNLIGPAGAGQDITAYLSLLTPPLDEPVVHFDRPNEEAFDGSSDKRSFHLVLVDNGRFEMRNDEELRETLYCIRCGACANSCANFQQVGGHAFGGETYSGGIATGWEAGVHGADSVAEFNDLCTGCSRCVEACPVNIDIPWINTVVRDRLNHGADPSAFDHLVSGLMPDDESTGLDRSKRLFGNFETLATLGSLTAPLSNHVVNFDPARTVLERVAGIDSRRDLPRFRRETLVDWFDAREPARIEDPIREAILYPDIYTNYVHVERGKAAVRVLEALRVRVRVPEVSSSGRAPLSQGMIETTREHAESVSTELEGHLEASRDVVVIEPSDLAMFRGEYERFLSADAFEQLSEHSYELFEYIFGLLESDTGTGIETLAGPSEECAMGAPASPDLAYHSHCQQRTLDLEAYTIAVLERLGYDVITSDVECCGMAGSFGYKSEFYELSMAVGENLKEQFIADETTDRTVVASGTSCLEQLDSLLERSSTHPIQVIDPGS</sequence>
<dbReference type="InterPro" id="IPR037171">
    <property type="entry name" value="NagB/RpiA_transferase-like"/>
</dbReference>
<dbReference type="PROSITE" id="PS51379">
    <property type="entry name" value="4FE4S_FER_2"/>
    <property type="match status" value="1"/>
</dbReference>
<dbReference type="Gene3D" id="1.10.1060.10">
    <property type="entry name" value="Alpha-helical ferredoxin"/>
    <property type="match status" value="1"/>
</dbReference>
<keyword evidence="4" id="KW-0249">Electron transport</keyword>
<keyword evidence="2" id="KW-0411">Iron-sulfur</keyword>
<dbReference type="InterPro" id="IPR004017">
    <property type="entry name" value="Cys_rich_dom"/>
</dbReference>
<dbReference type="Pfam" id="PF02589">
    <property type="entry name" value="LUD_dom"/>
    <property type="match status" value="1"/>
</dbReference>
<feature type="domain" description="4Fe-4S ferredoxin-type" evidence="5">
    <location>
        <begin position="370"/>
        <end position="398"/>
    </location>
</feature>
<dbReference type="PANTHER" id="PTHR47153">
    <property type="entry name" value="LACTATE UTILIZATION PROTEIN B"/>
    <property type="match status" value="1"/>
</dbReference>
<dbReference type="InterPro" id="IPR017900">
    <property type="entry name" value="4Fe4S_Fe_S_CS"/>
</dbReference>
<evidence type="ECO:0000256" key="1">
    <source>
        <dbReference type="ARBA" id="ARBA00022448"/>
    </source>
</evidence>
<dbReference type="PANTHER" id="PTHR47153:SF2">
    <property type="entry name" value="LACTATE UTILIZATION PROTEIN B"/>
    <property type="match status" value="1"/>
</dbReference>
<dbReference type="InterPro" id="IPR009051">
    <property type="entry name" value="Helical_ferredxn"/>
</dbReference>
<dbReference type="GO" id="GO:0051539">
    <property type="term" value="F:4 iron, 4 sulfur cluster binding"/>
    <property type="evidence" value="ECO:0007669"/>
    <property type="project" value="UniProtKB-KW"/>
</dbReference>
<dbReference type="InterPro" id="IPR003741">
    <property type="entry name" value="LUD_dom"/>
</dbReference>
<reference evidence="6 7" key="1">
    <citation type="journal article" date="2014" name="PLoS Genet.">
        <title>Phylogenetically driven sequencing of extremely halophilic archaea reveals strategies for static and dynamic osmo-response.</title>
        <authorList>
            <person name="Becker E.A."/>
            <person name="Seitzer P.M."/>
            <person name="Tritt A."/>
            <person name="Larsen D."/>
            <person name="Krusor M."/>
            <person name="Yao A.I."/>
            <person name="Wu D."/>
            <person name="Madern D."/>
            <person name="Eisen J.A."/>
            <person name="Darling A.E."/>
            <person name="Facciotti M.T."/>
        </authorList>
    </citation>
    <scope>NUCLEOTIDE SEQUENCE [LARGE SCALE GENOMIC DNA]</scope>
    <source>
        <strain evidence="6 7">DSM 18795</strain>
    </source>
</reference>
<keyword evidence="7" id="KW-1185">Reference proteome</keyword>
<dbReference type="InterPro" id="IPR017896">
    <property type="entry name" value="4Fe4S_Fe-S-bd"/>
</dbReference>
<evidence type="ECO:0000313" key="6">
    <source>
        <dbReference type="EMBL" id="ELY60035.1"/>
    </source>
</evidence>
<dbReference type="Gene3D" id="3.40.50.10420">
    <property type="entry name" value="NagB/RpiA/CoA transferase-like"/>
    <property type="match status" value="1"/>
</dbReference>
<dbReference type="STRING" id="1227498.C492_10710"/>
<dbReference type="AlphaFoldDB" id="L9XE87"/>
<keyword evidence="2" id="KW-0004">4Fe-4S</keyword>
<evidence type="ECO:0000256" key="4">
    <source>
        <dbReference type="ARBA" id="ARBA00022982"/>
    </source>
</evidence>
<name>L9XE87_9EURY</name>
<organism evidence="6 7">
    <name type="scientific">Natronococcus jeotgali DSM 18795</name>
    <dbReference type="NCBI Taxonomy" id="1227498"/>
    <lineage>
        <taxon>Archaea</taxon>
        <taxon>Methanobacteriati</taxon>
        <taxon>Methanobacteriota</taxon>
        <taxon>Stenosarchaea group</taxon>
        <taxon>Halobacteria</taxon>
        <taxon>Halobacteriales</taxon>
        <taxon>Natrialbaceae</taxon>
        <taxon>Natronococcus</taxon>
    </lineage>
</organism>
<dbReference type="Proteomes" id="UP000011531">
    <property type="component" value="Unassembled WGS sequence"/>
</dbReference>
<evidence type="ECO:0000256" key="3">
    <source>
        <dbReference type="ARBA" id="ARBA00022737"/>
    </source>
</evidence>
<gene>
    <name evidence="6" type="ORF">C492_10710</name>
</gene>
<dbReference type="GO" id="GO:0006089">
    <property type="term" value="P:lactate metabolic process"/>
    <property type="evidence" value="ECO:0007669"/>
    <property type="project" value="InterPro"/>
</dbReference>
<evidence type="ECO:0000313" key="7">
    <source>
        <dbReference type="Proteomes" id="UP000011531"/>
    </source>
</evidence>
<dbReference type="RefSeq" id="WP_008423165.1">
    <property type="nucleotide sequence ID" value="NZ_AOIA01000094.1"/>
</dbReference>
<keyword evidence="1" id="KW-0813">Transport</keyword>